<evidence type="ECO:0000313" key="5">
    <source>
        <dbReference type="Proteomes" id="UP000759131"/>
    </source>
</evidence>
<feature type="transmembrane region" description="Helical" evidence="2">
    <location>
        <begin position="7"/>
        <end position="27"/>
    </location>
</feature>
<dbReference type="Gene3D" id="3.10.100.10">
    <property type="entry name" value="Mannose-Binding Protein A, subunit A"/>
    <property type="match status" value="1"/>
</dbReference>
<keyword evidence="2" id="KW-0812">Transmembrane</keyword>
<dbReference type="SMART" id="SM00034">
    <property type="entry name" value="CLECT"/>
    <property type="match status" value="1"/>
</dbReference>
<dbReference type="InterPro" id="IPR050111">
    <property type="entry name" value="C-type_lectin/snaclec_domain"/>
</dbReference>
<proteinExistence type="predicted"/>
<evidence type="ECO:0000259" key="3">
    <source>
        <dbReference type="PROSITE" id="PS50041"/>
    </source>
</evidence>
<evidence type="ECO:0000256" key="2">
    <source>
        <dbReference type="SAM" id="Phobius"/>
    </source>
</evidence>
<feature type="domain" description="C-type lectin" evidence="3">
    <location>
        <begin position="44"/>
        <end position="186"/>
    </location>
</feature>
<dbReference type="InterPro" id="IPR016187">
    <property type="entry name" value="CTDL_fold"/>
</dbReference>
<keyword evidence="2" id="KW-1133">Transmembrane helix</keyword>
<dbReference type="Proteomes" id="UP000759131">
    <property type="component" value="Unassembled WGS sequence"/>
</dbReference>
<keyword evidence="1" id="KW-0175">Coiled coil</keyword>
<dbReference type="EMBL" id="CAJPIZ010000713">
    <property type="protein sequence ID" value="CAG2102107.1"/>
    <property type="molecule type" value="Genomic_DNA"/>
</dbReference>
<dbReference type="OrthoDB" id="6409202at2759"/>
<name>A0A7R9KF96_9ACAR</name>
<dbReference type="PROSITE" id="PS50041">
    <property type="entry name" value="C_TYPE_LECTIN_2"/>
    <property type="match status" value="1"/>
</dbReference>
<dbReference type="SUPFAM" id="SSF56436">
    <property type="entry name" value="C-type lectin-like"/>
    <property type="match status" value="1"/>
</dbReference>
<dbReference type="CDD" id="cd00037">
    <property type="entry name" value="CLECT"/>
    <property type="match status" value="1"/>
</dbReference>
<gene>
    <name evidence="4" type="ORF">OSB1V03_LOCUS2148</name>
</gene>
<dbReference type="EMBL" id="OC855288">
    <property type="protein sequence ID" value="CAD7621677.1"/>
    <property type="molecule type" value="Genomic_DNA"/>
</dbReference>
<dbReference type="InterPro" id="IPR001304">
    <property type="entry name" value="C-type_lectin-like"/>
</dbReference>
<dbReference type="InterPro" id="IPR016186">
    <property type="entry name" value="C-type_lectin-like/link_sf"/>
</dbReference>
<evidence type="ECO:0000313" key="4">
    <source>
        <dbReference type="EMBL" id="CAD7621677.1"/>
    </source>
</evidence>
<protein>
    <recommendedName>
        <fullName evidence="3">C-type lectin domain-containing protein</fullName>
    </recommendedName>
</protein>
<feature type="coiled-coil region" evidence="1">
    <location>
        <begin position="234"/>
        <end position="303"/>
    </location>
</feature>
<organism evidence="4">
    <name type="scientific">Medioppia subpectinata</name>
    <dbReference type="NCBI Taxonomy" id="1979941"/>
    <lineage>
        <taxon>Eukaryota</taxon>
        <taxon>Metazoa</taxon>
        <taxon>Ecdysozoa</taxon>
        <taxon>Arthropoda</taxon>
        <taxon>Chelicerata</taxon>
        <taxon>Arachnida</taxon>
        <taxon>Acari</taxon>
        <taxon>Acariformes</taxon>
        <taxon>Sarcoptiformes</taxon>
        <taxon>Oribatida</taxon>
        <taxon>Brachypylina</taxon>
        <taxon>Oppioidea</taxon>
        <taxon>Oppiidae</taxon>
        <taxon>Medioppia</taxon>
    </lineage>
</organism>
<dbReference type="AlphaFoldDB" id="A0A7R9KF96"/>
<keyword evidence="5" id="KW-1185">Reference proteome</keyword>
<evidence type="ECO:0000256" key="1">
    <source>
        <dbReference type="SAM" id="Coils"/>
    </source>
</evidence>
<sequence>MVYLIKMGITTIVIVVYVLQLFHLNLVHGTCREPCGCNGWVPYGNEKCYRVFNTTDPKTYAESGEYCGALKQDPYVPTLAIVKSADEHRFLVDYLSDTFANGIDVWIGARRRTSPADNVPEFKWWDGSALEYSNWLPGAALGVDRADCVAMKSAKQWYAVSGGAQLVDNGVWVNTVCGAHNMVLCQKLQYWSYREIQLQVLADRRRALQTHHDLDTLRNVLDVTANNSATKNIQDEILNEITTLKRNHEQQQAEITQLKIDNGHHQSTITQHKLEHGQQQSEISKLKHEYELQKSEITQLKLDHGKQQTEISKSQQDVKQCQSKIAQVSQGQLPIGFIYVQYPHQSDPNHIWPTYTWSEVTAQYAGQFFRAEGGGSLTFNQGVQGDNAPRITKIAFRSGRDGGDNWEIDVPSSGWSPLVITGGWKGSWVLSKYYVSGGEVRPRNQAVRIFKRTVPYIII</sequence>
<reference evidence="4" key="1">
    <citation type="submission" date="2020-11" db="EMBL/GenBank/DDBJ databases">
        <authorList>
            <person name="Tran Van P."/>
        </authorList>
    </citation>
    <scope>NUCLEOTIDE SEQUENCE</scope>
</reference>
<keyword evidence="2" id="KW-0472">Membrane</keyword>
<accession>A0A7R9KF96</accession>
<dbReference type="PANTHER" id="PTHR22803">
    <property type="entry name" value="MANNOSE, PHOSPHOLIPASE, LECTIN RECEPTOR RELATED"/>
    <property type="match status" value="1"/>
</dbReference>